<sequence length="336" mass="39816">MKRIGNLYEKVCSIENLQLADEKARKGKLRTYGVIEHDKKREVNLLKLRETLLNGTFHTSKYDVFTIYEPKEREIYRLPYFPDRILHHAIMNVLEPIWVSTFTADTYSCIKNRGIHAAAKKVKQALREDPEGTTFCLKLDIRKFYPSINHDVLKSILRRKLKDKRLLRLLDEIIDSADGVPIGNYLSQYFANLYLTYFDHWIKEQKRVKHYFRYADDIVILASDKSYLHSLMGEIRAYLGDLKLEVKGNWQVFPVAARGIDFVGYVFFHTHTRMRKGIKKTFCRRLAKLNKRKRPLSEKDFKQAICPWWGWAKSCDSKHLIKKLSKTSKYEIKFKR</sequence>
<dbReference type="SUPFAM" id="SSF56672">
    <property type="entry name" value="DNA/RNA polymerases"/>
    <property type="match status" value="1"/>
</dbReference>
<evidence type="ECO:0000313" key="3">
    <source>
        <dbReference type="EMBL" id="KAA2376310.1"/>
    </source>
</evidence>
<organism evidence="3 4">
    <name type="scientific">Alistipes onderdonkii</name>
    <dbReference type="NCBI Taxonomy" id="328813"/>
    <lineage>
        <taxon>Bacteria</taxon>
        <taxon>Pseudomonadati</taxon>
        <taxon>Bacteroidota</taxon>
        <taxon>Bacteroidia</taxon>
        <taxon>Bacteroidales</taxon>
        <taxon>Rikenellaceae</taxon>
        <taxon>Alistipes</taxon>
    </lineage>
</organism>
<dbReference type="InterPro" id="IPR043502">
    <property type="entry name" value="DNA/RNA_pol_sf"/>
</dbReference>
<gene>
    <name evidence="3" type="ORF">F2Y10_13420</name>
</gene>
<proteinExistence type="inferred from homology"/>
<comment type="caution">
    <text evidence="3">The sequence shown here is derived from an EMBL/GenBank/DDBJ whole genome shotgun (WGS) entry which is preliminary data.</text>
</comment>
<dbReference type="GeneID" id="92758148"/>
<dbReference type="CDD" id="cd01646">
    <property type="entry name" value="RT_Bac_retron_I"/>
    <property type="match status" value="1"/>
</dbReference>
<dbReference type="AlphaFoldDB" id="A0A5B3GS60"/>
<dbReference type="PANTHER" id="PTHR34047">
    <property type="entry name" value="NUCLEAR INTRON MATURASE 1, MITOCHONDRIAL-RELATED"/>
    <property type="match status" value="1"/>
</dbReference>
<evidence type="ECO:0000313" key="4">
    <source>
        <dbReference type="Proteomes" id="UP000322940"/>
    </source>
</evidence>
<accession>A0A5B3GS60</accession>
<feature type="domain" description="Reverse transcriptase" evidence="2">
    <location>
        <begin position="1"/>
        <end position="267"/>
    </location>
</feature>
<keyword evidence="3" id="KW-0695">RNA-directed DNA polymerase</keyword>
<comment type="similarity">
    <text evidence="1">Belongs to the bacterial reverse transcriptase family.</text>
</comment>
<dbReference type="InterPro" id="IPR000477">
    <property type="entry name" value="RT_dom"/>
</dbReference>
<dbReference type="EMBL" id="VVXH01000016">
    <property type="protein sequence ID" value="KAA2376310.1"/>
    <property type="molecule type" value="Genomic_DNA"/>
</dbReference>
<dbReference type="GO" id="GO:0003964">
    <property type="term" value="F:RNA-directed DNA polymerase activity"/>
    <property type="evidence" value="ECO:0007669"/>
    <property type="project" value="UniProtKB-KW"/>
</dbReference>
<evidence type="ECO:0000259" key="2">
    <source>
        <dbReference type="PROSITE" id="PS50878"/>
    </source>
</evidence>
<dbReference type="InterPro" id="IPR051083">
    <property type="entry name" value="GrpII_Intron_Splice-Mob/Def"/>
</dbReference>
<dbReference type="RefSeq" id="WP_015545801.1">
    <property type="nucleotide sequence ID" value="NZ_JADMRE010000015.1"/>
</dbReference>
<dbReference type="PANTHER" id="PTHR34047:SF8">
    <property type="entry name" value="PROTEIN YKFC"/>
    <property type="match status" value="1"/>
</dbReference>
<keyword evidence="3" id="KW-0808">Transferase</keyword>
<evidence type="ECO:0000256" key="1">
    <source>
        <dbReference type="ARBA" id="ARBA00034120"/>
    </source>
</evidence>
<name>A0A5B3GS60_9BACT</name>
<keyword evidence="3" id="KW-0548">Nucleotidyltransferase</keyword>
<dbReference type="PROSITE" id="PS50878">
    <property type="entry name" value="RT_POL"/>
    <property type="match status" value="1"/>
</dbReference>
<reference evidence="3 4" key="1">
    <citation type="journal article" date="2019" name="Nat. Med.">
        <title>A library of human gut bacterial isolates paired with longitudinal multiomics data enables mechanistic microbiome research.</title>
        <authorList>
            <person name="Poyet M."/>
            <person name="Groussin M."/>
            <person name="Gibbons S.M."/>
            <person name="Avila-Pacheco J."/>
            <person name="Jiang X."/>
            <person name="Kearney S.M."/>
            <person name="Perrotta A.R."/>
            <person name="Berdy B."/>
            <person name="Zhao S."/>
            <person name="Lieberman T.D."/>
            <person name="Swanson P.K."/>
            <person name="Smith M."/>
            <person name="Roesemann S."/>
            <person name="Alexander J.E."/>
            <person name="Rich S.A."/>
            <person name="Livny J."/>
            <person name="Vlamakis H."/>
            <person name="Clish C."/>
            <person name="Bullock K."/>
            <person name="Deik A."/>
            <person name="Scott J."/>
            <person name="Pierce K.A."/>
            <person name="Xavier R.J."/>
            <person name="Alm E.J."/>
        </authorList>
    </citation>
    <scope>NUCLEOTIDE SEQUENCE [LARGE SCALE GENOMIC DNA]</scope>
    <source>
        <strain evidence="3 4">BIOML-A266</strain>
    </source>
</reference>
<protein>
    <submittedName>
        <fullName evidence="3">Reverse transcriptase</fullName>
    </submittedName>
</protein>
<dbReference type="Pfam" id="PF00078">
    <property type="entry name" value="RVT_1"/>
    <property type="match status" value="1"/>
</dbReference>
<dbReference type="Proteomes" id="UP000322940">
    <property type="component" value="Unassembled WGS sequence"/>
</dbReference>